<name>A0A0L0G0R5_9EUKA</name>
<gene>
    <name evidence="2" type="ORF">SARC_05071</name>
</gene>
<dbReference type="Gene3D" id="3.40.50.1820">
    <property type="entry name" value="alpha/beta hydrolase"/>
    <property type="match status" value="1"/>
</dbReference>
<dbReference type="EMBL" id="KQ241906">
    <property type="protein sequence ID" value="KNC82650.1"/>
    <property type="molecule type" value="Genomic_DNA"/>
</dbReference>
<keyword evidence="1" id="KW-0812">Transmembrane</keyword>
<organism evidence="2 3">
    <name type="scientific">Sphaeroforma arctica JP610</name>
    <dbReference type="NCBI Taxonomy" id="667725"/>
    <lineage>
        <taxon>Eukaryota</taxon>
        <taxon>Ichthyosporea</taxon>
        <taxon>Ichthyophonida</taxon>
        <taxon>Sphaeroforma</taxon>
    </lineage>
</organism>
<dbReference type="STRING" id="667725.A0A0L0G0R5"/>
<dbReference type="Proteomes" id="UP000054560">
    <property type="component" value="Unassembled WGS sequence"/>
</dbReference>
<evidence type="ECO:0000313" key="3">
    <source>
        <dbReference type="Proteomes" id="UP000054560"/>
    </source>
</evidence>
<evidence type="ECO:0000313" key="2">
    <source>
        <dbReference type="EMBL" id="KNC82650.1"/>
    </source>
</evidence>
<dbReference type="OrthoDB" id="425534at2759"/>
<proteinExistence type="predicted"/>
<dbReference type="AlphaFoldDB" id="A0A0L0G0R5"/>
<dbReference type="SUPFAM" id="SSF53474">
    <property type="entry name" value="alpha/beta-Hydrolases"/>
    <property type="match status" value="1"/>
</dbReference>
<keyword evidence="1" id="KW-0472">Membrane</keyword>
<accession>A0A0L0G0R5</accession>
<dbReference type="InterPro" id="IPR029058">
    <property type="entry name" value="AB_hydrolase_fold"/>
</dbReference>
<evidence type="ECO:0008006" key="4">
    <source>
        <dbReference type="Google" id="ProtNLM"/>
    </source>
</evidence>
<keyword evidence="3" id="KW-1185">Reference proteome</keyword>
<feature type="transmembrane region" description="Helical" evidence="1">
    <location>
        <begin position="59"/>
        <end position="82"/>
    </location>
</feature>
<dbReference type="RefSeq" id="XP_014156552.1">
    <property type="nucleotide sequence ID" value="XM_014301077.1"/>
</dbReference>
<evidence type="ECO:0000256" key="1">
    <source>
        <dbReference type="SAM" id="Phobius"/>
    </source>
</evidence>
<keyword evidence="1" id="KW-1133">Transmembrane helix</keyword>
<sequence length="692" mass="76572">MAEYTSNEPADAAGLIIGEGVHNERQPLIGTHRNNDRSYAQHCHAQYLMTQQEGRRRRLLVMIIGTLTFLGGFVLAEVMLSWNSHGGGDGDADESSGILWPVGTTKGRTGPKTWGHKVREFLDEHAALPLAERKKMVVWEDCDCFSDKSEQEKWDLSQFLVPAASCATLQLPLSWNSEKSHKRTIEMFVKKVHASTLKSQGQLWLIGGGPGHSGAAMENLLPQVVLAMPGYDIMIPDHRGTGRSTPVTCPETMEHMDSPIMDFQKEKDVQCYNEITKTFEAGYLHNFNTAFAAFDLVAAINFTSPDYATDSSPLPSNADRASAPPPLPSNEVLMYGLSYGTYWVQRYLFVTPWKQVRSVTLDGIAPPDVYTIADKVDTSVNLVGSAFLNTCSQHPRCLAALGPLPAEQAAFLKDLVVSKRSECARVFGLSAEGLRVMLGKLVTDEYYRIVVPPLVQKLMRCSDRDQVELKRAFAWFDRSVGRLAFWGVGAGPVDERVTTANSTLNYNPITHTNLVVSEMYALEHPAPDAEVIAAMSDNLLFSLDYSAGYSNSYESWIRYNRKRSPGYGRYPATKGIRPTMLLLSGTLDAFTGNTWARYAATHYKHNTSTTAFVSVANVASGVVPHSQTTGDHGLTCGMEMMASFFTQGSPDLRCLRELQPVDFGCTTLASRRISEEMFGTVDWWDPEAHNEL</sequence>
<dbReference type="eggNOG" id="ENOG502QTRW">
    <property type="taxonomic scope" value="Eukaryota"/>
</dbReference>
<protein>
    <recommendedName>
        <fullName evidence="4">AB hydrolase-1 domain-containing protein</fullName>
    </recommendedName>
</protein>
<reference evidence="2 3" key="1">
    <citation type="submission" date="2011-02" db="EMBL/GenBank/DDBJ databases">
        <title>The Genome Sequence of Sphaeroforma arctica JP610.</title>
        <authorList>
            <consortium name="The Broad Institute Genome Sequencing Platform"/>
            <person name="Russ C."/>
            <person name="Cuomo C."/>
            <person name="Young S.K."/>
            <person name="Zeng Q."/>
            <person name="Gargeya S."/>
            <person name="Alvarado L."/>
            <person name="Berlin A."/>
            <person name="Chapman S.B."/>
            <person name="Chen Z."/>
            <person name="Freedman E."/>
            <person name="Gellesch M."/>
            <person name="Goldberg J."/>
            <person name="Griggs A."/>
            <person name="Gujja S."/>
            <person name="Heilman E."/>
            <person name="Heiman D."/>
            <person name="Howarth C."/>
            <person name="Mehta T."/>
            <person name="Neiman D."/>
            <person name="Pearson M."/>
            <person name="Roberts A."/>
            <person name="Saif S."/>
            <person name="Shea T."/>
            <person name="Shenoy N."/>
            <person name="Sisk P."/>
            <person name="Stolte C."/>
            <person name="Sykes S."/>
            <person name="White J."/>
            <person name="Yandava C."/>
            <person name="Burger G."/>
            <person name="Gray M.W."/>
            <person name="Holland P.W.H."/>
            <person name="King N."/>
            <person name="Lang F.B.F."/>
            <person name="Roger A.J."/>
            <person name="Ruiz-Trillo I."/>
            <person name="Haas B."/>
            <person name="Nusbaum C."/>
            <person name="Birren B."/>
        </authorList>
    </citation>
    <scope>NUCLEOTIDE SEQUENCE [LARGE SCALE GENOMIC DNA]</scope>
    <source>
        <strain evidence="2 3">JP610</strain>
    </source>
</reference>
<dbReference type="GeneID" id="25905575"/>